<evidence type="ECO:0000256" key="1">
    <source>
        <dbReference type="ARBA" id="ARBA00006525"/>
    </source>
</evidence>
<comment type="similarity">
    <text evidence="1">Belongs to the DprA/Smf family.</text>
</comment>
<dbReference type="RefSeq" id="WP_265791076.1">
    <property type="nucleotide sequence ID" value="NZ_BAABRS010000004.1"/>
</dbReference>
<sequence length="379" mass="41624">MKSLKKIQKAPVRELIALHLISNLGAQRIRSLLQFVDHPREIFQLDRQNIESVYGIGPKTAEEIITFDSWGKVDRIMDKTQRLGSEIMTLWDEDYPTLLREIFDPPLMLWIKGSRKALQNESVAVVGTRKAGKYGLETAKYFSRELVHNGLTVISGLALGVDGAAHRAAVSENGCTVAVLGSGLDIIYPQQHRKLVADIVDTGGAVITEFPLGAPPDAGNFPVRNRIVSGLSLGTLVVASGIDGGSMITAKLALDQNREVFVVPHAIGSPNSIGCHSLIQRGMGKLVQNIEDVLEEIEVHITQSEKKDRSAGSASRKWASLDLDELSTNICEALEEEPMHIDYLAEQLDTTAHKLLPKLLELEMQHCVRQSAGKNFELL</sequence>
<dbReference type="InterPro" id="IPR036388">
    <property type="entry name" value="WH-like_DNA-bd_sf"/>
</dbReference>
<dbReference type="EMBL" id="JAJNDC010000004">
    <property type="protein sequence ID" value="MCW9714020.1"/>
    <property type="molecule type" value="Genomic_DNA"/>
</dbReference>
<feature type="domain" description="DprA winged helix" evidence="3">
    <location>
        <begin position="321"/>
        <end position="374"/>
    </location>
</feature>
<dbReference type="InterPro" id="IPR057666">
    <property type="entry name" value="DrpA_SLOG"/>
</dbReference>
<gene>
    <name evidence="4" type="primary">dprA</name>
    <name evidence="4" type="ORF">LQ318_14000</name>
</gene>
<feature type="domain" description="Smf/DprA SLOG" evidence="2">
    <location>
        <begin position="87"/>
        <end position="297"/>
    </location>
</feature>
<dbReference type="Gene3D" id="3.40.50.450">
    <property type="match status" value="1"/>
</dbReference>
<organism evidence="4 5">
    <name type="scientific">Fodinibius salicampi</name>
    <dbReference type="NCBI Taxonomy" id="1920655"/>
    <lineage>
        <taxon>Bacteria</taxon>
        <taxon>Pseudomonadati</taxon>
        <taxon>Balneolota</taxon>
        <taxon>Balneolia</taxon>
        <taxon>Balneolales</taxon>
        <taxon>Balneolaceae</taxon>
        <taxon>Fodinibius</taxon>
    </lineage>
</organism>
<dbReference type="Pfam" id="PF17782">
    <property type="entry name" value="WHD_DprA"/>
    <property type="match status" value="1"/>
</dbReference>
<dbReference type="NCBIfam" id="TIGR00732">
    <property type="entry name" value="dprA"/>
    <property type="match status" value="1"/>
</dbReference>
<reference evidence="4 5" key="1">
    <citation type="submission" date="2021-11" db="EMBL/GenBank/DDBJ databases">
        <title>Aliifidinibius sp. nov., a new bacterium isolated from saline soil.</title>
        <authorList>
            <person name="Galisteo C."/>
            <person name="De La Haba R."/>
            <person name="Sanchez-Porro C."/>
            <person name="Ventosa A."/>
        </authorList>
    </citation>
    <scope>NUCLEOTIDE SEQUENCE [LARGE SCALE GENOMIC DNA]</scope>
    <source>
        <strain evidence="4 5">KACC 190600</strain>
    </source>
</reference>
<evidence type="ECO:0000259" key="3">
    <source>
        <dbReference type="Pfam" id="PF17782"/>
    </source>
</evidence>
<dbReference type="PANTHER" id="PTHR43022:SF1">
    <property type="entry name" value="PROTEIN SMF"/>
    <property type="match status" value="1"/>
</dbReference>
<dbReference type="InterPro" id="IPR041614">
    <property type="entry name" value="DprA_WH"/>
</dbReference>
<dbReference type="SUPFAM" id="SSF102405">
    <property type="entry name" value="MCP/YpsA-like"/>
    <property type="match status" value="1"/>
</dbReference>
<dbReference type="SUPFAM" id="SSF47781">
    <property type="entry name" value="RuvA domain 2-like"/>
    <property type="match status" value="1"/>
</dbReference>
<protein>
    <submittedName>
        <fullName evidence="4">DNA-processing protein DprA</fullName>
    </submittedName>
</protein>
<dbReference type="Pfam" id="PF02481">
    <property type="entry name" value="DNA_processg_A"/>
    <property type="match status" value="1"/>
</dbReference>
<accession>A0ABT3Q1P6</accession>
<dbReference type="InterPro" id="IPR010994">
    <property type="entry name" value="RuvA_2-like"/>
</dbReference>
<comment type="caution">
    <text evidence="4">The sequence shown here is derived from an EMBL/GenBank/DDBJ whole genome shotgun (WGS) entry which is preliminary data.</text>
</comment>
<name>A0ABT3Q1P6_9BACT</name>
<dbReference type="Proteomes" id="UP001207337">
    <property type="component" value="Unassembled WGS sequence"/>
</dbReference>
<evidence type="ECO:0000313" key="4">
    <source>
        <dbReference type="EMBL" id="MCW9714020.1"/>
    </source>
</evidence>
<keyword evidence="5" id="KW-1185">Reference proteome</keyword>
<proteinExistence type="inferred from homology"/>
<dbReference type="Gene3D" id="1.10.10.10">
    <property type="entry name" value="Winged helix-like DNA-binding domain superfamily/Winged helix DNA-binding domain"/>
    <property type="match status" value="1"/>
</dbReference>
<evidence type="ECO:0000313" key="5">
    <source>
        <dbReference type="Proteomes" id="UP001207337"/>
    </source>
</evidence>
<dbReference type="InterPro" id="IPR003488">
    <property type="entry name" value="DprA"/>
</dbReference>
<evidence type="ECO:0000259" key="2">
    <source>
        <dbReference type="Pfam" id="PF02481"/>
    </source>
</evidence>
<dbReference type="PANTHER" id="PTHR43022">
    <property type="entry name" value="PROTEIN SMF"/>
    <property type="match status" value="1"/>
</dbReference>